<reference evidence="2 3" key="1">
    <citation type="submission" date="2023-04" db="EMBL/GenBank/DDBJ databases">
        <title>Marinoamorphus aggregata gen. nov., sp. Nov., isolate from tissue of brittle star Ophioplocus japonicus.</title>
        <authorList>
            <person name="Kawano K."/>
            <person name="Sawayama S."/>
            <person name="Nakagawa S."/>
        </authorList>
    </citation>
    <scope>NUCLEOTIDE SEQUENCE [LARGE SCALE GENOMIC DNA]</scope>
    <source>
        <strain evidence="2 3">NKW23</strain>
    </source>
</reference>
<dbReference type="EMBL" id="BSYI01000002">
    <property type="protein sequence ID" value="GMG81187.1"/>
    <property type="molecule type" value="Genomic_DNA"/>
</dbReference>
<proteinExistence type="predicted"/>
<organism evidence="2 3">
    <name type="scientific">Paralimibaculum aggregatum</name>
    <dbReference type="NCBI Taxonomy" id="3036245"/>
    <lineage>
        <taxon>Bacteria</taxon>
        <taxon>Pseudomonadati</taxon>
        <taxon>Pseudomonadota</taxon>
        <taxon>Alphaproteobacteria</taxon>
        <taxon>Rhodobacterales</taxon>
        <taxon>Paracoccaceae</taxon>
        <taxon>Paralimibaculum</taxon>
    </lineage>
</organism>
<evidence type="ECO:0000313" key="3">
    <source>
        <dbReference type="Proteomes" id="UP001239909"/>
    </source>
</evidence>
<keyword evidence="3" id="KW-1185">Reference proteome</keyword>
<sequence>MSLSYPFLWLGLAGLAVLVLGLWLKRAQARFVAGLRAAGDPLAEHPGTKPFRQRFQAWLFGLGSEAGGPAPARGALTLAMAAILMAAAAYSLLPELFR</sequence>
<keyword evidence="1" id="KW-0472">Membrane</keyword>
<keyword evidence="1" id="KW-1133">Transmembrane helix</keyword>
<evidence type="ECO:0000313" key="2">
    <source>
        <dbReference type="EMBL" id="GMG81187.1"/>
    </source>
</evidence>
<name>A0ABQ6LHS3_9RHOB</name>
<gene>
    <name evidence="2" type="ORF">LNKW23_03990</name>
</gene>
<accession>A0ABQ6LHS3</accession>
<evidence type="ECO:0000256" key="1">
    <source>
        <dbReference type="SAM" id="Phobius"/>
    </source>
</evidence>
<comment type="caution">
    <text evidence="2">The sequence shown here is derived from an EMBL/GenBank/DDBJ whole genome shotgun (WGS) entry which is preliminary data.</text>
</comment>
<protein>
    <submittedName>
        <fullName evidence="2">Uncharacterized protein</fullName>
    </submittedName>
</protein>
<keyword evidence="1" id="KW-0812">Transmembrane</keyword>
<dbReference type="Proteomes" id="UP001239909">
    <property type="component" value="Unassembled WGS sequence"/>
</dbReference>
<feature type="transmembrane region" description="Helical" evidence="1">
    <location>
        <begin position="6"/>
        <end position="24"/>
    </location>
</feature>
<dbReference type="RefSeq" id="WP_285669818.1">
    <property type="nucleotide sequence ID" value="NZ_BSYI01000002.1"/>
</dbReference>
<feature type="transmembrane region" description="Helical" evidence="1">
    <location>
        <begin position="74"/>
        <end position="93"/>
    </location>
</feature>